<dbReference type="InterPro" id="IPR008947">
    <property type="entry name" value="PLipase_C/P1_nuclease_dom_sf"/>
</dbReference>
<name>A0A1W1USS7_PEPAS</name>
<organism evidence="2 3">
    <name type="scientific">Peptoniphilus asaccharolyticus DSM 20463</name>
    <dbReference type="NCBI Taxonomy" id="573058"/>
    <lineage>
        <taxon>Bacteria</taxon>
        <taxon>Bacillati</taxon>
        <taxon>Bacillota</taxon>
        <taxon>Tissierellia</taxon>
        <taxon>Tissierellales</taxon>
        <taxon>Peptoniphilaceae</taxon>
        <taxon>Peptoniphilus</taxon>
    </lineage>
</organism>
<dbReference type="InterPro" id="IPR029002">
    <property type="entry name" value="PLPC/GPLD1"/>
</dbReference>
<evidence type="ECO:0000259" key="1">
    <source>
        <dbReference type="Pfam" id="PF00882"/>
    </source>
</evidence>
<dbReference type="Proteomes" id="UP000192368">
    <property type="component" value="Unassembled WGS sequence"/>
</dbReference>
<dbReference type="GO" id="GO:0016788">
    <property type="term" value="F:hydrolase activity, acting on ester bonds"/>
    <property type="evidence" value="ECO:0007669"/>
    <property type="project" value="InterPro"/>
</dbReference>
<feature type="domain" description="Phospholipase C/D" evidence="1">
    <location>
        <begin position="6"/>
        <end position="165"/>
    </location>
</feature>
<protein>
    <submittedName>
        <fullName evidence="2">Zinc dependent phospholipase C</fullName>
    </submittedName>
</protein>
<accession>A0A1W1USS7</accession>
<keyword evidence="3" id="KW-1185">Reference proteome</keyword>
<sequence>MILAETHRRVIRRVNQEIKNEYGINLNIDKLTWGSVAPDVLPYYRMIRHYKDESIKYISKEIVLLIHLFRYSKLENLNKIQNNYFSRKLGIISHYLCDYTCYPHAYRKTYMGNMREHMKYESDLNKYSAKHEFELFSFKNLNVNSEDNLVKYVEEYIESIVKEYMLNQPNFSNDLNFGFLLS</sequence>
<reference evidence="3" key="1">
    <citation type="submission" date="2017-04" db="EMBL/GenBank/DDBJ databases">
        <authorList>
            <person name="Varghese N."/>
            <person name="Submissions S."/>
        </authorList>
    </citation>
    <scope>NUCLEOTIDE SEQUENCE [LARGE SCALE GENOMIC DNA]</scope>
    <source>
        <strain evidence="3">DSM 20463</strain>
    </source>
</reference>
<gene>
    <name evidence="2" type="ORF">SAMN00017477_0644</name>
</gene>
<dbReference type="Gene3D" id="1.10.575.10">
    <property type="entry name" value="P1 Nuclease"/>
    <property type="match status" value="1"/>
</dbReference>
<dbReference type="AlphaFoldDB" id="A0A1W1USS7"/>
<dbReference type="Pfam" id="PF00882">
    <property type="entry name" value="Zn_dep_PLPC"/>
    <property type="match status" value="1"/>
</dbReference>
<dbReference type="SUPFAM" id="SSF48537">
    <property type="entry name" value="Phospholipase C/P1 nuclease"/>
    <property type="match status" value="1"/>
</dbReference>
<evidence type="ECO:0000313" key="3">
    <source>
        <dbReference type="Proteomes" id="UP000192368"/>
    </source>
</evidence>
<proteinExistence type="predicted"/>
<evidence type="ECO:0000313" key="2">
    <source>
        <dbReference type="EMBL" id="SMB84162.1"/>
    </source>
</evidence>
<dbReference type="EMBL" id="FWWR01000009">
    <property type="protein sequence ID" value="SMB84162.1"/>
    <property type="molecule type" value="Genomic_DNA"/>
</dbReference>
<dbReference type="STRING" id="573058.SAMN00017477_0644"/>